<dbReference type="GO" id="GO:1990904">
    <property type="term" value="C:ribonucleoprotein complex"/>
    <property type="evidence" value="ECO:0007669"/>
    <property type="project" value="UniProtKB-KW"/>
</dbReference>
<dbReference type="PANTHER" id="PTHR15893">
    <property type="entry name" value="RIBOSOMAL PROTEIN L27"/>
    <property type="match status" value="1"/>
</dbReference>
<dbReference type="SUPFAM" id="SSF110324">
    <property type="entry name" value="Ribosomal L27 protein-like"/>
    <property type="match status" value="1"/>
</dbReference>
<evidence type="ECO:0000256" key="6">
    <source>
        <dbReference type="SAM" id="MobiDB-lite"/>
    </source>
</evidence>
<evidence type="ECO:0000256" key="3">
    <source>
        <dbReference type="ARBA" id="ARBA00023274"/>
    </source>
</evidence>
<dbReference type="PANTHER" id="PTHR15893:SF0">
    <property type="entry name" value="LARGE RIBOSOMAL SUBUNIT PROTEIN BL27M"/>
    <property type="match status" value="1"/>
</dbReference>
<dbReference type="Gene3D" id="2.40.50.100">
    <property type="match status" value="1"/>
</dbReference>
<dbReference type="AlphaFoldDB" id="A0AAU7QQW7"/>
<dbReference type="InterPro" id="IPR001684">
    <property type="entry name" value="Ribosomal_bL27"/>
</dbReference>
<proteinExistence type="inferred from homology"/>
<dbReference type="GO" id="GO:0005840">
    <property type="term" value="C:ribosome"/>
    <property type="evidence" value="ECO:0007669"/>
    <property type="project" value="UniProtKB-KW"/>
</dbReference>
<evidence type="ECO:0000256" key="4">
    <source>
        <dbReference type="ARBA" id="ARBA00035175"/>
    </source>
</evidence>
<accession>A0AAU7QQW7</accession>
<comment type="similarity">
    <text evidence="1">Belongs to the bacterial ribosomal protein bL27 family.</text>
</comment>
<feature type="region of interest" description="Disordered" evidence="6">
    <location>
        <begin position="1"/>
        <end position="20"/>
    </location>
</feature>
<name>A0AAU7QQW7_9FLAO</name>
<keyword evidence="2 7" id="KW-0689">Ribosomal protein</keyword>
<dbReference type="PRINTS" id="PR00063">
    <property type="entry name" value="RIBOSOMALL27"/>
</dbReference>
<reference evidence="7" key="1">
    <citation type="submission" date="2024-06" db="EMBL/GenBank/DDBJ databases">
        <title>Diversity, functionality, and evolutionary history of bacterial symbionts in false click beetles (Coleoptera, Throscidae).</title>
        <authorList>
            <person name="Wierz J.C."/>
            <person name="Malm H."/>
            <person name="Kaltenpoth M."/>
            <person name="Engl T."/>
        </authorList>
    </citation>
    <scope>NUCLEOTIDE SEQUENCE</scope>
    <source>
        <strain evidence="7">Tduv</strain>
    </source>
</reference>
<evidence type="ECO:0000256" key="2">
    <source>
        <dbReference type="ARBA" id="ARBA00022980"/>
    </source>
</evidence>
<dbReference type="GO" id="GO:0003735">
    <property type="term" value="F:structural constituent of ribosome"/>
    <property type="evidence" value="ECO:0007669"/>
    <property type="project" value="InterPro"/>
</dbReference>
<evidence type="ECO:0000313" key="7">
    <source>
        <dbReference type="EMBL" id="XBT18361.1"/>
    </source>
</evidence>
<evidence type="ECO:0000256" key="5">
    <source>
        <dbReference type="ARBA" id="ARBA00035477"/>
    </source>
</evidence>
<dbReference type="GO" id="GO:0006412">
    <property type="term" value="P:translation"/>
    <property type="evidence" value="ECO:0007669"/>
    <property type="project" value="InterPro"/>
</dbReference>
<evidence type="ECO:0000256" key="1">
    <source>
        <dbReference type="ARBA" id="ARBA00010797"/>
    </source>
</evidence>
<protein>
    <recommendedName>
        <fullName evidence="4">Large ribosomal subunit protein bL27</fullName>
    </recommendedName>
    <alternativeName>
        <fullName evidence="5">50S ribosomal protein L27</fullName>
    </alternativeName>
</protein>
<keyword evidence="3" id="KW-0687">Ribonucleoprotein</keyword>
<organism evidence="7">
    <name type="scientific">Candidatus Shikimatogenerans sp. Tduv</name>
    <dbReference type="NCBI Taxonomy" id="3158567"/>
    <lineage>
        <taxon>Bacteria</taxon>
        <taxon>Pseudomonadati</taxon>
        <taxon>Bacteroidota</taxon>
        <taxon>Flavobacteriia</taxon>
        <taxon>Flavobacteriales</taxon>
        <taxon>Candidatus Shikimatogenerans</taxon>
    </lineage>
</organism>
<gene>
    <name evidence="7" type="ORF">ABNO50_00875</name>
</gene>
<dbReference type="EMBL" id="CP157894">
    <property type="protein sequence ID" value="XBT18361.1"/>
    <property type="molecule type" value="Genomic_DNA"/>
</dbReference>
<sequence>MAHKKGVGSSKNGRDSSSKRLGIKVFNNQKVKIGQIIIKQRGLIWRPLNGVFISKDFSIHAKKKGIVKFMKKKKKKYITII</sequence>
<dbReference type="Pfam" id="PF01016">
    <property type="entry name" value="Ribosomal_L27"/>
    <property type="match status" value="1"/>
</dbReference>